<dbReference type="Gene3D" id="3.90.1140.10">
    <property type="entry name" value="Cyclic phosphodiesterase"/>
    <property type="match status" value="1"/>
</dbReference>
<dbReference type="Proteomes" id="UP001519287">
    <property type="component" value="Unassembled WGS sequence"/>
</dbReference>
<comment type="caution">
    <text evidence="1">The sequence shown here is derived from an EMBL/GenBank/DDBJ whole genome shotgun (WGS) entry which is preliminary data.</text>
</comment>
<dbReference type="GO" id="GO:0016874">
    <property type="term" value="F:ligase activity"/>
    <property type="evidence" value="ECO:0007669"/>
    <property type="project" value="UniProtKB-KW"/>
</dbReference>
<proteinExistence type="predicted"/>
<evidence type="ECO:0000313" key="2">
    <source>
        <dbReference type="Proteomes" id="UP001519287"/>
    </source>
</evidence>
<gene>
    <name evidence="1" type="ORF">J2Z66_008704</name>
</gene>
<reference evidence="1 2" key="1">
    <citation type="submission" date="2021-03" db="EMBL/GenBank/DDBJ databases">
        <title>Genomic Encyclopedia of Type Strains, Phase IV (KMG-IV): sequencing the most valuable type-strain genomes for metagenomic binning, comparative biology and taxonomic classification.</title>
        <authorList>
            <person name="Goeker M."/>
        </authorList>
    </citation>
    <scope>NUCLEOTIDE SEQUENCE [LARGE SCALE GENOMIC DNA]</scope>
    <source>
        <strain evidence="1 2">DSM 26048</strain>
    </source>
</reference>
<accession>A0ABS4JAZ9</accession>
<protein>
    <submittedName>
        <fullName evidence="1">2'-5' RNA ligase</fullName>
    </submittedName>
</protein>
<dbReference type="SUPFAM" id="SSF55144">
    <property type="entry name" value="LigT-like"/>
    <property type="match status" value="1"/>
</dbReference>
<organism evidence="1 2">
    <name type="scientific">Paenibacillus eucommiae</name>
    <dbReference type="NCBI Taxonomy" id="1355755"/>
    <lineage>
        <taxon>Bacteria</taxon>
        <taxon>Bacillati</taxon>
        <taxon>Bacillota</taxon>
        <taxon>Bacilli</taxon>
        <taxon>Bacillales</taxon>
        <taxon>Paenibacillaceae</taxon>
        <taxon>Paenibacillus</taxon>
    </lineage>
</organism>
<keyword evidence="2" id="KW-1185">Reference proteome</keyword>
<sequence>MQYFLGIVPPNEYKEQIVKFQNRWSSNRILDVVEPHVTVKAQGGLNQDLVWMNKIKETCSSFLKRRRSAILLST</sequence>
<dbReference type="InterPro" id="IPR009097">
    <property type="entry name" value="Cyclic_Pdiesterase"/>
</dbReference>
<keyword evidence="1" id="KW-0436">Ligase</keyword>
<dbReference type="EMBL" id="JAGGLB010000066">
    <property type="protein sequence ID" value="MBP1997026.1"/>
    <property type="molecule type" value="Genomic_DNA"/>
</dbReference>
<name>A0ABS4JAZ9_9BACL</name>
<evidence type="ECO:0000313" key="1">
    <source>
        <dbReference type="EMBL" id="MBP1997026.1"/>
    </source>
</evidence>